<dbReference type="Gene3D" id="1.10.10.10">
    <property type="entry name" value="Winged helix-like DNA-binding domain superfamily/Winged helix DNA-binding domain"/>
    <property type="match status" value="1"/>
</dbReference>
<dbReference type="PANTHER" id="PTHR35004:SF6">
    <property type="entry name" value="TRANSPOSASE"/>
    <property type="match status" value="1"/>
</dbReference>
<feature type="domain" description="Integrase catalytic" evidence="1">
    <location>
        <begin position="139"/>
        <end position="305"/>
    </location>
</feature>
<dbReference type="InterPro" id="IPR036397">
    <property type="entry name" value="RNaseH_sf"/>
</dbReference>
<dbReference type="RefSeq" id="WP_134828705.1">
    <property type="nucleotide sequence ID" value="NZ_SPDQ01000031.1"/>
</dbReference>
<organism evidence="2 3">
    <name type="scientific">Pseudomonas kribbensis</name>
    <dbReference type="NCBI Taxonomy" id="1628086"/>
    <lineage>
        <taxon>Bacteria</taxon>
        <taxon>Pseudomonadati</taxon>
        <taxon>Pseudomonadota</taxon>
        <taxon>Gammaproteobacteria</taxon>
        <taxon>Pseudomonadales</taxon>
        <taxon>Pseudomonadaceae</taxon>
        <taxon>Pseudomonas</taxon>
    </lineage>
</organism>
<evidence type="ECO:0000313" key="3">
    <source>
        <dbReference type="Proteomes" id="UP000297555"/>
    </source>
</evidence>
<dbReference type="InterPro" id="IPR001584">
    <property type="entry name" value="Integrase_cat-core"/>
</dbReference>
<gene>
    <name evidence="2" type="ORF">E4J90_29340</name>
</gene>
<dbReference type="SUPFAM" id="SSF53098">
    <property type="entry name" value="Ribonuclease H-like"/>
    <property type="match status" value="1"/>
</dbReference>
<protein>
    <submittedName>
        <fullName evidence="2">IS481 family transposase</fullName>
    </submittedName>
</protein>
<accession>A0A4Y8V5Z4</accession>
<dbReference type="GO" id="GO:0003676">
    <property type="term" value="F:nucleic acid binding"/>
    <property type="evidence" value="ECO:0007669"/>
    <property type="project" value="InterPro"/>
</dbReference>
<reference evidence="2 3" key="1">
    <citation type="submission" date="2019-03" db="EMBL/GenBank/DDBJ databases">
        <title>Draft genome sequence of humic substances-degrading Pseudomonas kribbensis CHA-19 from forest soil.</title>
        <authorList>
            <person name="Kim D."/>
        </authorList>
    </citation>
    <scope>NUCLEOTIDE SEQUENCE [LARGE SCALE GENOMIC DNA]</scope>
    <source>
        <strain evidence="2 3">CHA-19</strain>
    </source>
</reference>
<dbReference type="Proteomes" id="UP000297555">
    <property type="component" value="Unassembled WGS sequence"/>
</dbReference>
<dbReference type="GO" id="GO:0015074">
    <property type="term" value="P:DNA integration"/>
    <property type="evidence" value="ECO:0007669"/>
    <property type="project" value="InterPro"/>
</dbReference>
<sequence length="383" mass="43795">MPWNQESPMDQRVKLVSDWLSGSYTKSQLSRRYGVSRPTIDKWLDRYAALGVDGLKEQSRKPLNCPHQTPDEIIATLLAKKNEHPDRGPKQIIDRLRKSDPQIPWPAASTAGAWLKKAGLVIARRPYPLRPRAPTHLRPADEPNQTWCADFKGQFRMQDGNWCYPLTITDQMSRYLLLCRALPGTHSEPTRQGFEWAFREFGLPDVIRTDNGAPFASTGLARLSKLSVWFIRHGIHIETITPGRPDQNGRHERMHRTLKAAVLRTPAENLVRQQLAFEEFVQDFNHDRPHTALGMKPPASVYRPSLRPYPGYLPAVEYGPDVEVRKVRSNGEFKWKGQRMFLGEALIGEDIALKEVADDVWELYLCNFCLGRLERGAKRVSSL</sequence>
<evidence type="ECO:0000259" key="1">
    <source>
        <dbReference type="PROSITE" id="PS50994"/>
    </source>
</evidence>
<dbReference type="Gene3D" id="3.30.420.10">
    <property type="entry name" value="Ribonuclease H-like superfamily/Ribonuclease H"/>
    <property type="match status" value="1"/>
</dbReference>
<comment type="caution">
    <text evidence="2">The sequence shown here is derived from an EMBL/GenBank/DDBJ whole genome shotgun (WGS) entry which is preliminary data.</text>
</comment>
<name>A0A4Y8V5Z4_9PSED</name>
<dbReference type="PROSITE" id="PS50994">
    <property type="entry name" value="INTEGRASE"/>
    <property type="match status" value="1"/>
</dbReference>
<dbReference type="SUPFAM" id="SSF46689">
    <property type="entry name" value="Homeodomain-like"/>
    <property type="match status" value="1"/>
</dbReference>
<dbReference type="OrthoDB" id="9774685at2"/>
<dbReference type="InterPro" id="IPR036388">
    <property type="entry name" value="WH-like_DNA-bd_sf"/>
</dbReference>
<dbReference type="Pfam" id="PF13565">
    <property type="entry name" value="HTH_32"/>
    <property type="match status" value="1"/>
</dbReference>
<evidence type="ECO:0000313" key="2">
    <source>
        <dbReference type="EMBL" id="TFH76202.1"/>
    </source>
</evidence>
<dbReference type="AlphaFoldDB" id="A0A4Y8V5Z4"/>
<proteinExistence type="predicted"/>
<dbReference type="InterPro" id="IPR009057">
    <property type="entry name" value="Homeodomain-like_sf"/>
</dbReference>
<dbReference type="InterPro" id="IPR012337">
    <property type="entry name" value="RNaseH-like_sf"/>
</dbReference>
<dbReference type="EMBL" id="SPDQ01000031">
    <property type="protein sequence ID" value="TFH76202.1"/>
    <property type="molecule type" value="Genomic_DNA"/>
</dbReference>
<dbReference type="Pfam" id="PF13683">
    <property type="entry name" value="rve_3"/>
    <property type="match status" value="1"/>
</dbReference>
<dbReference type="PANTHER" id="PTHR35004">
    <property type="entry name" value="TRANSPOSASE RV3428C-RELATED"/>
    <property type="match status" value="1"/>
</dbReference>